<dbReference type="AlphaFoldDB" id="A0A395JLD1"/>
<dbReference type="InParanoid" id="A0A395JLD1"/>
<evidence type="ECO:0000256" key="2">
    <source>
        <dbReference type="ARBA" id="ARBA00024327"/>
    </source>
</evidence>
<reference evidence="4 5" key="1">
    <citation type="submission" date="2018-06" db="EMBL/GenBank/DDBJ databases">
        <title>Genomic Encyclopedia of Type Strains, Phase IV (KMG-IV): sequencing the most valuable type-strain genomes for metagenomic binning, comparative biology and taxonomic classification.</title>
        <authorList>
            <person name="Goeker M."/>
        </authorList>
    </citation>
    <scope>NUCLEOTIDE SEQUENCE [LARGE SCALE GENOMIC DNA]</scope>
    <source>
        <strain evidence="4 5">DSM 24032</strain>
    </source>
</reference>
<accession>A0A395JLD1</accession>
<evidence type="ECO:0000259" key="3">
    <source>
        <dbReference type="Pfam" id="PF01507"/>
    </source>
</evidence>
<proteinExistence type="inferred from homology"/>
<protein>
    <submittedName>
        <fullName evidence="4">Phosphoadenylylsulfate reductase (Thioredoxin)</fullName>
    </submittedName>
</protein>
<comment type="caution">
    <text evidence="4">The sequence shown here is derived from an EMBL/GenBank/DDBJ whole genome shotgun (WGS) entry which is preliminary data.</text>
</comment>
<evidence type="ECO:0000256" key="1">
    <source>
        <dbReference type="ARBA" id="ARBA00009732"/>
    </source>
</evidence>
<evidence type="ECO:0000313" key="5">
    <source>
        <dbReference type="Proteomes" id="UP000253083"/>
    </source>
</evidence>
<dbReference type="EMBL" id="QNRT01000003">
    <property type="protein sequence ID" value="RBP49778.1"/>
    <property type="molecule type" value="Genomic_DNA"/>
</dbReference>
<dbReference type="GO" id="GO:0004604">
    <property type="term" value="F:phosphoadenylyl-sulfate reductase (thioredoxin) activity"/>
    <property type="evidence" value="ECO:0007669"/>
    <property type="project" value="TreeGrafter"/>
</dbReference>
<comment type="similarity">
    <text evidence="1">Belongs to the PAPS reductase family. CysH subfamily.</text>
</comment>
<organism evidence="4 5">
    <name type="scientific">Arenicella xantha</name>
    <dbReference type="NCBI Taxonomy" id="644221"/>
    <lineage>
        <taxon>Bacteria</taxon>
        <taxon>Pseudomonadati</taxon>
        <taxon>Pseudomonadota</taxon>
        <taxon>Gammaproteobacteria</taxon>
        <taxon>Arenicellales</taxon>
        <taxon>Arenicellaceae</taxon>
        <taxon>Arenicella</taxon>
    </lineage>
</organism>
<dbReference type="PANTHER" id="PTHR46509:SF1">
    <property type="entry name" value="PHOSPHOADENOSINE PHOSPHOSULFATE REDUCTASE"/>
    <property type="match status" value="1"/>
</dbReference>
<dbReference type="PANTHER" id="PTHR46509">
    <property type="entry name" value="PHOSPHOADENOSINE PHOSPHOSULFATE REDUCTASE"/>
    <property type="match status" value="1"/>
</dbReference>
<dbReference type="InterPro" id="IPR014729">
    <property type="entry name" value="Rossmann-like_a/b/a_fold"/>
</dbReference>
<sequence>MSIELVRALKENKSEQETVFHNGADLIGLNKRFQDSRPSEIMRFTIENAENPVIFTNFRPLAVAFLHLVTQPKKDIPVIWVDHGFNTPETYRHIERVVERLELNLQVYSPRMSAAHYTAVYGQIPPLDTPEHDRFSEIVKLEPFNRAMSELKPDVWLNGIRHDQNAHRKSLNVFTSGSHGTVRVAPMFHLSELDVEEYIYDRDLPDNHDYFDPTKGEEHRECGLLLQK</sequence>
<dbReference type="Proteomes" id="UP000253083">
    <property type="component" value="Unassembled WGS sequence"/>
</dbReference>
<feature type="domain" description="Phosphoadenosine phosphosulphate reductase" evidence="3">
    <location>
        <begin position="61"/>
        <end position="208"/>
    </location>
</feature>
<dbReference type="Pfam" id="PF01507">
    <property type="entry name" value="PAPS_reduct"/>
    <property type="match status" value="1"/>
</dbReference>
<dbReference type="Gene3D" id="3.40.50.620">
    <property type="entry name" value="HUPs"/>
    <property type="match status" value="1"/>
</dbReference>
<dbReference type="SUPFAM" id="SSF52402">
    <property type="entry name" value="Adenine nucleotide alpha hydrolases-like"/>
    <property type="match status" value="1"/>
</dbReference>
<dbReference type="GO" id="GO:0019379">
    <property type="term" value="P:sulfate assimilation, phosphoadenylyl sulfate reduction by phosphoadenylyl-sulfate reductase (thioredoxin)"/>
    <property type="evidence" value="ECO:0007669"/>
    <property type="project" value="TreeGrafter"/>
</dbReference>
<dbReference type="RefSeq" id="WP_113954775.1">
    <property type="nucleotide sequence ID" value="NZ_QNRT01000003.1"/>
</dbReference>
<dbReference type="InterPro" id="IPR002500">
    <property type="entry name" value="PAPS_reduct_dom"/>
</dbReference>
<dbReference type="FunCoup" id="A0A395JLD1">
    <property type="interactions" value="291"/>
</dbReference>
<dbReference type="GO" id="GO:0005737">
    <property type="term" value="C:cytoplasm"/>
    <property type="evidence" value="ECO:0007669"/>
    <property type="project" value="TreeGrafter"/>
</dbReference>
<comment type="pathway">
    <text evidence="2">Sulfur metabolism; hydrogen sulfide biosynthesis; sulfite from sulfate.</text>
</comment>
<gene>
    <name evidence="4" type="ORF">DFR28_103203</name>
</gene>
<name>A0A395JLD1_9GAMM</name>
<dbReference type="OrthoDB" id="9794018at2"/>
<keyword evidence="5" id="KW-1185">Reference proteome</keyword>
<evidence type="ECO:0000313" key="4">
    <source>
        <dbReference type="EMBL" id="RBP49778.1"/>
    </source>
</evidence>